<comment type="caution">
    <text evidence="1">The sequence shown here is derived from an EMBL/GenBank/DDBJ whole genome shotgun (WGS) entry which is preliminary data.</text>
</comment>
<keyword evidence="2" id="KW-1185">Reference proteome</keyword>
<evidence type="ECO:0000313" key="2">
    <source>
        <dbReference type="Proteomes" id="UP001526143"/>
    </source>
</evidence>
<reference evidence="1 2" key="1">
    <citation type="submission" date="2022-10" db="EMBL/GenBank/DDBJ databases">
        <title>Identification of biosynthetic pathway for the production of the potent trypsin inhibitor radiosumin.</title>
        <authorList>
            <person name="Fewer D.P."/>
            <person name="Delbaje E."/>
            <person name="Ouyang X."/>
            <person name="Agostino P.D."/>
            <person name="Wahlsten M."/>
            <person name="Jokela J."/>
            <person name="Permi P."/>
            <person name="Haapaniemi E."/>
            <person name="Koistinen H."/>
        </authorList>
    </citation>
    <scope>NUCLEOTIDE SEQUENCE [LARGE SCALE GENOMIC DNA]</scope>
    <source>
        <strain evidence="1 2">NIES-515</strain>
    </source>
</reference>
<name>A0ABT3B287_9CYAN</name>
<proteinExistence type="predicted"/>
<protein>
    <submittedName>
        <fullName evidence="1">DUF1802 family protein</fullName>
    </submittedName>
</protein>
<sequence length="483" mass="54666">MSESTLIYNALCLPSPDVESLIQGRMIAAMPRKFINPGQTFALYPADISLNLLPPEQHYRSSFLPIAQTVIPNLASETVLIKAWAKCELCQIVNESESLKALSQLSIWTTEGLQQILSQRSHIFLAYLRVYLLPKPFEIPTQPQNRHFVPLPKSQTVSDAKPTLSDRIFNQRQHQLQNLQPPLHPQLEELQSALISLATTNPAAKQLEQDIKVFLGWSSEQFVKQSDSDLVWINDIAKLGDRSIELEEKKSNYQAGTDFEIIVRRSLEFLGFKVEEDYKGGAGGLDLFCSQPYPLVCECKAGKSIPDRTVEELDRIGKRHLQENYMMAVRLIIGPGQPTKQLKQSAQISKINIINAMTLQKLVELKAKYPGSVNLVELKQYLETGQIDNKIEEYINQVEKQIALRSQLIELVKNYLEKTGFERASVDSLHGAFSAISSTKLHPQEMHEILIELSSPLTGYLGRIKGNDWRSDRFYFLCDLPTS</sequence>
<dbReference type="InterPro" id="IPR014923">
    <property type="entry name" value="DUF1802"/>
</dbReference>
<dbReference type="Pfam" id="PF08819">
    <property type="entry name" value="DUF1802"/>
    <property type="match status" value="1"/>
</dbReference>
<organism evidence="1 2">
    <name type="scientific">Plectonema radiosum NIES-515</name>
    <dbReference type="NCBI Taxonomy" id="2986073"/>
    <lineage>
        <taxon>Bacteria</taxon>
        <taxon>Bacillati</taxon>
        <taxon>Cyanobacteriota</taxon>
        <taxon>Cyanophyceae</taxon>
        <taxon>Oscillatoriophycideae</taxon>
        <taxon>Oscillatoriales</taxon>
        <taxon>Microcoleaceae</taxon>
        <taxon>Plectonema</taxon>
    </lineage>
</organism>
<dbReference type="RefSeq" id="WP_263747133.1">
    <property type="nucleotide sequence ID" value="NZ_JAOWRF010000261.1"/>
</dbReference>
<gene>
    <name evidence="1" type="ORF">OGM63_18540</name>
</gene>
<dbReference type="Proteomes" id="UP001526143">
    <property type="component" value="Unassembled WGS sequence"/>
</dbReference>
<dbReference type="EMBL" id="JAOWRF010000261">
    <property type="protein sequence ID" value="MCV3215487.1"/>
    <property type="molecule type" value="Genomic_DNA"/>
</dbReference>
<evidence type="ECO:0000313" key="1">
    <source>
        <dbReference type="EMBL" id="MCV3215487.1"/>
    </source>
</evidence>
<accession>A0ABT3B287</accession>